<organism evidence="3 4">
    <name type="scientific">Sebaldella termitidis (strain ATCC 33386 / NCTC 11300)</name>
    <dbReference type="NCBI Taxonomy" id="526218"/>
    <lineage>
        <taxon>Bacteria</taxon>
        <taxon>Fusobacteriati</taxon>
        <taxon>Fusobacteriota</taxon>
        <taxon>Fusobacteriia</taxon>
        <taxon>Fusobacteriales</taxon>
        <taxon>Leptotrichiaceae</taxon>
        <taxon>Sebaldella</taxon>
    </lineage>
</organism>
<dbReference type="STRING" id="526218.Sterm_2546"/>
<dbReference type="KEGG" id="str:Sterm_2546"/>
<feature type="binding site" evidence="2">
    <location>
        <begin position="111"/>
        <end position="114"/>
    </location>
    <ligand>
        <name>substrate</name>
    </ligand>
</feature>
<dbReference type="CDD" id="cd07067">
    <property type="entry name" value="HP_PGM_like"/>
    <property type="match status" value="1"/>
</dbReference>
<dbReference type="SUPFAM" id="SSF53254">
    <property type="entry name" value="Phosphoglycerate mutase-like"/>
    <property type="match status" value="1"/>
</dbReference>
<name>D1ALQ3_SEBTE</name>
<dbReference type="InterPro" id="IPR013078">
    <property type="entry name" value="His_Pase_superF_clade-1"/>
</dbReference>
<dbReference type="AlphaFoldDB" id="D1ALQ3"/>
<dbReference type="eggNOG" id="COG0406">
    <property type="taxonomic scope" value="Bacteria"/>
</dbReference>
<dbReference type="HOGENOM" id="CLU_033323_9_0_0"/>
<dbReference type="EMBL" id="CP001739">
    <property type="protein sequence ID" value="ACZ09396.1"/>
    <property type="molecule type" value="Genomic_DNA"/>
</dbReference>
<feature type="binding site" evidence="2">
    <location>
        <position position="84"/>
    </location>
    <ligand>
        <name>substrate</name>
    </ligand>
</feature>
<dbReference type="Proteomes" id="UP000000845">
    <property type="component" value="Chromosome"/>
</dbReference>
<feature type="active site" description="Tele-phosphohistidine intermediate" evidence="1">
    <location>
        <position position="35"/>
    </location>
</feature>
<dbReference type="Pfam" id="PF00300">
    <property type="entry name" value="His_Phos_1"/>
    <property type="match status" value="2"/>
</dbReference>
<dbReference type="SMART" id="SM00855">
    <property type="entry name" value="PGAM"/>
    <property type="match status" value="1"/>
</dbReference>
<keyword evidence="4" id="KW-1185">Reference proteome</keyword>
<gene>
    <name evidence="3" type="ordered locus">Sterm_2546</name>
</gene>
<protein>
    <submittedName>
        <fullName evidence="3">Phosphoglycerate mutase</fullName>
    </submittedName>
</protein>
<reference evidence="3 4" key="2">
    <citation type="journal article" date="2010" name="Stand. Genomic Sci.">
        <title>Complete genome sequence of Sebaldella termitidis type strain (NCTC 11300).</title>
        <authorList>
            <person name="Harmon-Smith M."/>
            <person name="Celia L."/>
            <person name="Chertkov O."/>
            <person name="Lapidus A."/>
            <person name="Copeland A."/>
            <person name="Glavina Del Rio T."/>
            <person name="Nolan M."/>
            <person name="Lucas S."/>
            <person name="Tice H."/>
            <person name="Cheng J.F."/>
            <person name="Han C."/>
            <person name="Detter J.C."/>
            <person name="Bruce D."/>
            <person name="Goodwin L."/>
            <person name="Pitluck S."/>
            <person name="Pati A."/>
            <person name="Liolios K."/>
            <person name="Ivanova N."/>
            <person name="Mavromatis K."/>
            <person name="Mikhailova N."/>
            <person name="Chen A."/>
            <person name="Palaniappan K."/>
            <person name="Land M."/>
            <person name="Hauser L."/>
            <person name="Chang Y.J."/>
            <person name="Jeffries C.D."/>
            <person name="Brettin T."/>
            <person name="Goker M."/>
            <person name="Beck B."/>
            <person name="Bristow J."/>
            <person name="Eisen J.A."/>
            <person name="Markowitz V."/>
            <person name="Hugenholtz P."/>
            <person name="Kyrpides N.C."/>
            <person name="Klenk H.P."/>
            <person name="Chen F."/>
        </authorList>
    </citation>
    <scope>NUCLEOTIDE SEQUENCE [LARGE SCALE GENOMIC DNA]</scope>
    <source>
        <strain evidence="4">ATCC 33386 / NCTC 11300</strain>
    </source>
</reference>
<evidence type="ECO:0000256" key="2">
    <source>
        <dbReference type="PIRSR" id="PIRSR613078-2"/>
    </source>
</evidence>
<dbReference type="GO" id="GO:0005737">
    <property type="term" value="C:cytoplasm"/>
    <property type="evidence" value="ECO:0007669"/>
    <property type="project" value="TreeGrafter"/>
</dbReference>
<feature type="binding site" evidence="2">
    <location>
        <begin position="34"/>
        <end position="41"/>
    </location>
    <ligand>
        <name>substrate</name>
    </ligand>
</feature>
<dbReference type="Gene3D" id="3.40.50.1240">
    <property type="entry name" value="Phosphoglycerate mutase-like"/>
    <property type="match status" value="1"/>
</dbReference>
<sequence length="255" mass="28296">MKKLLVLLIILFSWGVMGESVKNKNNTVTIYFARHGKTLFNTFDRVQGWADSPLTEPGIEVAKYLGEGLKDIKFSGYYSSDAGRQRETMEVILNQMGIKNYKLVEKKGLREVFYGGFEGDFNSAAKEAAAKGMGMSTEEYLKNFDKIDISRVVDAIAKEDPKGLAENYSQVKERTQRALKEIAEETAAKGGGNVLVISSGMSIQVMISDMTDNPQKNKGLSNAAVVKIIYNNGKFTVDEIGSMKYVEKGKKQLEN</sequence>
<dbReference type="InterPro" id="IPR029033">
    <property type="entry name" value="His_PPase_superfam"/>
</dbReference>
<reference evidence="4" key="1">
    <citation type="submission" date="2009-09" db="EMBL/GenBank/DDBJ databases">
        <title>The complete chromosome of Sebaldella termitidis ATCC 33386.</title>
        <authorList>
            <consortium name="US DOE Joint Genome Institute (JGI-PGF)"/>
            <person name="Lucas S."/>
            <person name="Copeland A."/>
            <person name="Lapidus A."/>
            <person name="Glavina del Rio T."/>
            <person name="Dalin E."/>
            <person name="Tice H."/>
            <person name="Bruce D."/>
            <person name="Goodwin L."/>
            <person name="Pitluck S."/>
            <person name="Kyrpides N."/>
            <person name="Mavromatis K."/>
            <person name="Ivanova N."/>
            <person name="Mikhailova N."/>
            <person name="Sims D."/>
            <person name="Meincke L."/>
            <person name="Brettin T."/>
            <person name="Detter J.C."/>
            <person name="Han C."/>
            <person name="Larimer F."/>
            <person name="Land M."/>
            <person name="Hauser L."/>
            <person name="Markowitz V."/>
            <person name="Cheng J.F."/>
            <person name="Hugenholtz P."/>
            <person name="Woyke T."/>
            <person name="Wu D."/>
            <person name="Eisen J.A."/>
        </authorList>
    </citation>
    <scope>NUCLEOTIDE SEQUENCE [LARGE SCALE GENOMIC DNA]</scope>
    <source>
        <strain evidence="4">ATCC 33386 / NCTC 11300</strain>
    </source>
</reference>
<evidence type="ECO:0000313" key="4">
    <source>
        <dbReference type="Proteomes" id="UP000000845"/>
    </source>
</evidence>
<feature type="active site" description="Proton donor/acceptor" evidence="1">
    <location>
        <position position="111"/>
    </location>
</feature>
<dbReference type="RefSeq" id="WP_012861990.1">
    <property type="nucleotide sequence ID" value="NC_013517.1"/>
</dbReference>
<evidence type="ECO:0000256" key="1">
    <source>
        <dbReference type="PIRSR" id="PIRSR613078-1"/>
    </source>
</evidence>
<accession>D1ALQ3</accession>
<dbReference type="InterPro" id="IPR050275">
    <property type="entry name" value="PGM_Phosphatase"/>
</dbReference>
<proteinExistence type="predicted"/>
<dbReference type="PANTHER" id="PTHR48100:SF9">
    <property type="entry name" value="PHOSPHOGLYCERATE MUTASE 2 PARALOG"/>
    <property type="match status" value="1"/>
</dbReference>
<dbReference type="PANTHER" id="PTHR48100">
    <property type="entry name" value="BROAD-SPECIFICITY PHOSPHATASE YOR283W-RELATED"/>
    <property type="match status" value="1"/>
</dbReference>
<dbReference type="GO" id="GO:0016791">
    <property type="term" value="F:phosphatase activity"/>
    <property type="evidence" value="ECO:0007669"/>
    <property type="project" value="TreeGrafter"/>
</dbReference>
<evidence type="ECO:0000313" key="3">
    <source>
        <dbReference type="EMBL" id="ACZ09396.1"/>
    </source>
</evidence>